<evidence type="ECO:0008006" key="3">
    <source>
        <dbReference type="Google" id="ProtNLM"/>
    </source>
</evidence>
<gene>
    <name evidence="1" type="ORF">IAC29_04365</name>
</gene>
<comment type="caution">
    <text evidence="1">The sequence shown here is derived from an EMBL/GenBank/DDBJ whole genome shotgun (WGS) entry which is preliminary data.</text>
</comment>
<dbReference type="EMBL" id="JADIMQ010000063">
    <property type="protein sequence ID" value="MBO8448488.1"/>
    <property type="molecule type" value="Genomic_DNA"/>
</dbReference>
<reference evidence="1" key="1">
    <citation type="submission" date="2020-10" db="EMBL/GenBank/DDBJ databases">
        <authorList>
            <person name="Gilroy R."/>
        </authorList>
    </citation>
    <scope>NUCLEOTIDE SEQUENCE</scope>
    <source>
        <strain evidence="1">20514</strain>
    </source>
</reference>
<accession>A0A9D9HFQ4</accession>
<reference evidence="1" key="2">
    <citation type="journal article" date="2021" name="PeerJ">
        <title>Extensive microbial diversity within the chicken gut microbiome revealed by metagenomics and culture.</title>
        <authorList>
            <person name="Gilroy R."/>
            <person name="Ravi A."/>
            <person name="Getino M."/>
            <person name="Pursley I."/>
            <person name="Horton D.L."/>
            <person name="Alikhan N.F."/>
            <person name="Baker D."/>
            <person name="Gharbi K."/>
            <person name="Hall N."/>
            <person name="Watson M."/>
            <person name="Adriaenssens E.M."/>
            <person name="Foster-Nyarko E."/>
            <person name="Jarju S."/>
            <person name="Secka A."/>
            <person name="Antonio M."/>
            <person name="Oren A."/>
            <person name="Chaudhuri R.R."/>
            <person name="La Ragione R."/>
            <person name="Hildebrand F."/>
            <person name="Pallen M.J."/>
        </authorList>
    </citation>
    <scope>NUCLEOTIDE SEQUENCE</scope>
    <source>
        <strain evidence="1">20514</strain>
    </source>
</reference>
<organism evidence="1 2">
    <name type="scientific">Candidatus Cryptobacteroides merdigallinarum</name>
    <dbReference type="NCBI Taxonomy" id="2840770"/>
    <lineage>
        <taxon>Bacteria</taxon>
        <taxon>Pseudomonadati</taxon>
        <taxon>Bacteroidota</taxon>
        <taxon>Bacteroidia</taxon>
        <taxon>Bacteroidales</taxon>
        <taxon>Candidatus Cryptobacteroides</taxon>
    </lineage>
</organism>
<sequence length="1473" mass="158505">MKLMRKPALVILGASLLMLFAGCIRESLEYGDKGENTIDTGGDFSEGRLVTFRFDASQSTPDTKSLTPGADGEETAITTVDVLLFRGVEGSGQTGNDTFRGRVAASSNGDGTWSAVLPKHEQKALLVFIVNASDRVDAMMTGGVVRPDQSRKLEVMRNLTFDTSSPWDTETPRYLPMWTEKRIVISDNMAPLGPLKLFRAVARVDVGLKFKSPYSDDLDAAGADIAEGLSNFTLTKAIVCNIPQTSRLVPTDGNVSWGNADDVAGIKNPSLADASQVSRLEHLAEPESGGKYFFRQIYVGEQTNGNKQLVNRPCVIVGGRYEGGAETYYRLDFSKPAAADGTVSYYDLIRNNRYRLNITAVTGNGYNNVDDALKNESVNITYDVMPWGSKDVDGGISGPYDLTVSASSLEFFRTTSTTSLSVTSDRDWRPVAAPAEEGTFDWIVLPSPTGGDYYKGGDQPVDIGISVKTWPKASGGNGGYVDVSDTREGWFYIESGNLTKKIKVVQSADVLMNIDVTPTSLIFRKTASTAGEKTITVTVQPNLSDTNNEAAKTIEFGYSTTAAPVGNNGPIVWADGGYMKSTGEKGDAATNTVVKTFSFLPKDRANSVSGILAGTITIYLRDKESGRVTTRTVTVQQLATDIALGIVRIEDVAPAGSDSFSFNVTSEVDWWITDVKLKQNDGTGIATQEASLVDGKSESDPYLSGNAQVTISVKPNNSWLPRAFLFYPASKDPEFSTEPFEVRQQAPAPLLEPDWTEHDFGSGRDAERVKLKLKTNAPVKSNPVSNNDEWNRVNNSSFPVRTTLQAGLGSATFTTTYIVREEVSGDGQYITFIPRNYESRESGSPAAEIPDAAGTKHETVITFTTNVPQGNLPEGVKNATSDITIRRTTPAFLDAASVAPASGTVMPAAGGKATVSVKTNAAWVASIGNSTGTGVKDAKPYQQQTAELDVPAAGYTNTPGATTNHEVRLRYGAPGITATSGGEETVLTLSQYLYYITTPNSLTWKDSKDGFDNSFFAGSTQGDGTGGEVIMNFVSQVNVPSVDVRFVDGNWAGIGAQTSSVAVNNGVSDALSFPAYDGYGSRSVRLQWNNPLTGTWEDAGSPVTQYGYTNPRLSFTSSNEVQIKALPDGGNYNLNLKVEKAAEQVSGKDVVPYLGSKGAVNVTARATYAPESSKIAHPRGVVQQLPNTATLKQGSLNYSDAQSAGSVQYSIGKSLFPRFITFSAANNRHSVDPVHSNEDINVTVQNGGKSGIYQDGLGEVLTVNGKAIVASPKAIEVSTVGWQSTTGTSLELIYRYENQKGNPLQGHSSSGEILGQFSDGRWRNICSSYASDNSGEAMVQGLKWRFPTDEEMIAIINREMANYSNHVESGNLASSPGEGFVCNALVDDFFMTTGFHLDWTSGNMSLYPHFVTHDNDDSAHAVSGSNYYDSQYKVTITVSRDPGSGVDIYEYEDEIKLPQNKRIFVRCVADLVN</sequence>
<dbReference type="PROSITE" id="PS51257">
    <property type="entry name" value="PROKAR_LIPOPROTEIN"/>
    <property type="match status" value="1"/>
</dbReference>
<name>A0A9D9HFQ4_9BACT</name>
<evidence type="ECO:0000313" key="2">
    <source>
        <dbReference type="Proteomes" id="UP000810252"/>
    </source>
</evidence>
<protein>
    <recommendedName>
        <fullName evidence="3">DUF4906 domain-containing protein</fullName>
    </recommendedName>
</protein>
<evidence type="ECO:0000313" key="1">
    <source>
        <dbReference type="EMBL" id="MBO8448488.1"/>
    </source>
</evidence>
<proteinExistence type="predicted"/>
<dbReference type="Proteomes" id="UP000810252">
    <property type="component" value="Unassembled WGS sequence"/>
</dbReference>